<dbReference type="InterPro" id="IPR013149">
    <property type="entry name" value="ADH-like_C"/>
</dbReference>
<dbReference type="EMBL" id="GEZM01055167">
    <property type="protein sequence ID" value="JAV73099.1"/>
    <property type="molecule type" value="Transcribed_RNA"/>
</dbReference>
<proteinExistence type="inferred from homology"/>
<reference evidence="7" key="1">
    <citation type="journal article" date="2016" name="Sci. Rep.">
        <title>Molecular characterization of firefly nuptial gifts: a multi-omics approach sheds light on postcopulatory sexual selection.</title>
        <authorList>
            <person name="Al-Wathiqui N."/>
            <person name="Fallon T.R."/>
            <person name="South A."/>
            <person name="Weng J.K."/>
            <person name="Lewis S.M."/>
        </authorList>
    </citation>
    <scope>NUCLEOTIDE SEQUENCE</scope>
</reference>
<dbReference type="InterPro" id="IPR002328">
    <property type="entry name" value="ADH_Zn_CS"/>
</dbReference>
<organism evidence="7">
    <name type="scientific">Photinus pyralis</name>
    <name type="common">Common eastern firefly</name>
    <name type="synonym">Lampyris pyralis</name>
    <dbReference type="NCBI Taxonomy" id="7054"/>
    <lineage>
        <taxon>Eukaryota</taxon>
        <taxon>Metazoa</taxon>
        <taxon>Ecdysozoa</taxon>
        <taxon>Arthropoda</taxon>
        <taxon>Hexapoda</taxon>
        <taxon>Insecta</taxon>
        <taxon>Pterygota</taxon>
        <taxon>Neoptera</taxon>
        <taxon>Endopterygota</taxon>
        <taxon>Coleoptera</taxon>
        <taxon>Polyphaga</taxon>
        <taxon>Elateriformia</taxon>
        <taxon>Elateroidea</taxon>
        <taxon>Lampyridae</taxon>
        <taxon>Lampyrinae</taxon>
        <taxon>Photinus</taxon>
    </lineage>
</organism>
<comment type="cofactor">
    <cofactor evidence="4">
        <name>Zn(2+)</name>
        <dbReference type="ChEBI" id="CHEBI:29105"/>
    </cofactor>
</comment>
<evidence type="ECO:0000313" key="7">
    <source>
        <dbReference type="EMBL" id="JAV73099.1"/>
    </source>
</evidence>
<evidence type="ECO:0000259" key="5">
    <source>
        <dbReference type="Pfam" id="PF00107"/>
    </source>
</evidence>
<sequence>MEAIQFSLGEKKLELVNKPIPQIKEPTQILVKVAYSGICGTDLHIIEGHFPCNPNGFTLGHEFSGVVVDVGAEVFQFAKGDNVAVDPNNGCGICHFCHSGDPHYCKSGGINNTIGIYKDGGWAEYVLVPEKQVHKLTEHITLEHAALTEPISCLSHGWDLISPITMGDKVLVTGAGIIGNLWVALLHLQGHRRVTVSEPNGLRRELLQKLGTGFQCITPDELKQRHEKDADYLFDVVIDCTGSAPAIEHAFSLLNAGGTLCIFGVAPPHAKISISPFEIYKKEIRIVGVNVNPFSFPKSLGFLESLSDRYLKFENLGVKTFQLKEYKQAIEELKKGAIAKAVFKL</sequence>
<feature type="domain" description="Alcohol dehydrogenase-like N-terminal" evidence="6">
    <location>
        <begin position="26"/>
        <end position="137"/>
    </location>
</feature>
<dbReference type="GO" id="GO:0008270">
    <property type="term" value="F:zinc ion binding"/>
    <property type="evidence" value="ECO:0007669"/>
    <property type="project" value="InterPro"/>
</dbReference>
<evidence type="ECO:0000256" key="2">
    <source>
        <dbReference type="ARBA" id="ARBA00022833"/>
    </source>
</evidence>
<dbReference type="PANTHER" id="PTHR43401:SF2">
    <property type="entry name" value="L-THREONINE 3-DEHYDROGENASE"/>
    <property type="match status" value="1"/>
</dbReference>
<evidence type="ECO:0000256" key="1">
    <source>
        <dbReference type="ARBA" id="ARBA00022723"/>
    </source>
</evidence>
<dbReference type="SUPFAM" id="SSF51735">
    <property type="entry name" value="NAD(P)-binding Rossmann-fold domains"/>
    <property type="match status" value="1"/>
</dbReference>
<dbReference type="InterPro" id="IPR013154">
    <property type="entry name" value="ADH-like_N"/>
</dbReference>
<keyword evidence="1 4" id="KW-0479">Metal-binding</keyword>
<dbReference type="PROSITE" id="PS00059">
    <property type="entry name" value="ADH_ZINC"/>
    <property type="match status" value="1"/>
</dbReference>
<evidence type="ECO:0000256" key="3">
    <source>
        <dbReference type="ARBA" id="ARBA00023002"/>
    </source>
</evidence>
<dbReference type="SUPFAM" id="SSF50129">
    <property type="entry name" value="GroES-like"/>
    <property type="match status" value="1"/>
</dbReference>
<protein>
    <recommendedName>
        <fullName evidence="8">Enoyl reductase (ER) domain-containing protein</fullName>
    </recommendedName>
</protein>
<dbReference type="PANTHER" id="PTHR43401">
    <property type="entry name" value="L-THREONINE 3-DEHYDROGENASE"/>
    <property type="match status" value="1"/>
</dbReference>
<dbReference type="Pfam" id="PF00107">
    <property type="entry name" value="ADH_zinc_N"/>
    <property type="match status" value="1"/>
</dbReference>
<dbReference type="Gene3D" id="3.40.50.720">
    <property type="entry name" value="NAD(P)-binding Rossmann-like Domain"/>
    <property type="match status" value="1"/>
</dbReference>
<accession>A0A1Y1LHH5</accession>
<evidence type="ECO:0000259" key="6">
    <source>
        <dbReference type="Pfam" id="PF08240"/>
    </source>
</evidence>
<name>A0A1Y1LHH5_PHOPY</name>
<dbReference type="GO" id="GO:0016491">
    <property type="term" value="F:oxidoreductase activity"/>
    <property type="evidence" value="ECO:0007669"/>
    <property type="project" value="UniProtKB-KW"/>
</dbReference>
<dbReference type="InterPro" id="IPR050129">
    <property type="entry name" value="Zn_alcohol_dh"/>
</dbReference>
<keyword evidence="3" id="KW-0560">Oxidoreductase</keyword>
<dbReference type="Pfam" id="PF08240">
    <property type="entry name" value="ADH_N"/>
    <property type="match status" value="1"/>
</dbReference>
<feature type="domain" description="Alcohol dehydrogenase-like C-terminal" evidence="5">
    <location>
        <begin position="178"/>
        <end position="297"/>
    </location>
</feature>
<evidence type="ECO:0000256" key="4">
    <source>
        <dbReference type="RuleBase" id="RU361277"/>
    </source>
</evidence>
<keyword evidence="2 4" id="KW-0862">Zinc</keyword>
<dbReference type="AlphaFoldDB" id="A0A1Y1LHH5"/>
<dbReference type="InterPro" id="IPR011032">
    <property type="entry name" value="GroES-like_sf"/>
</dbReference>
<dbReference type="InterPro" id="IPR036291">
    <property type="entry name" value="NAD(P)-bd_dom_sf"/>
</dbReference>
<evidence type="ECO:0008006" key="8">
    <source>
        <dbReference type="Google" id="ProtNLM"/>
    </source>
</evidence>
<dbReference type="Gene3D" id="3.90.180.10">
    <property type="entry name" value="Medium-chain alcohol dehydrogenases, catalytic domain"/>
    <property type="match status" value="1"/>
</dbReference>
<comment type="similarity">
    <text evidence="4">Belongs to the zinc-containing alcohol dehydrogenase family.</text>
</comment>